<accession>A0ABX8CG28</accession>
<feature type="region of interest" description="Disordered" evidence="1">
    <location>
        <begin position="612"/>
        <end position="896"/>
    </location>
</feature>
<reference evidence="2 3" key="1">
    <citation type="submission" date="2020-08" db="EMBL/GenBank/DDBJ databases">
        <title>Isolation and characterization of novel Chlamydia from Siamese crocodiles (Crocodylus siamensis).</title>
        <authorList>
            <person name="Sariya L."/>
        </authorList>
    </citation>
    <scope>NUCLEOTIDE SEQUENCE [LARGE SCALE GENOMIC DNA]</scope>
    <source>
        <strain evidence="2 3">No. 12</strain>
    </source>
</reference>
<feature type="compositionally biased region" description="Basic residues" evidence="1">
    <location>
        <begin position="886"/>
        <end position="896"/>
    </location>
</feature>
<feature type="compositionally biased region" description="Low complexity" evidence="1">
    <location>
        <begin position="652"/>
        <end position="666"/>
    </location>
</feature>
<dbReference type="RefSeq" id="WP_213241282.1">
    <property type="nucleotide sequence ID" value="NZ_CP060791.1"/>
</dbReference>
<feature type="region of interest" description="Disordered" evidence="1">
    <location>
        <begin position="498"/>
        <end position="598"/>
    </location>
</feature>
<feature type="compositionally biased region" description="Basic and acidic residues" evidence="1">
    <location>
        <begin position="819"/>
        <end position="829"/>
    </location>
</feature>
<feature type="compositionally biased region" description="Low complexity" evidence="1">
    <location>
        <begin position="1"/>
        <end position="13"/>
    </location>
</feature>
<feature type="compositionally biased region" description="Polar residues" evidence="1">
    <location>
        <begin position="709"/>
        <end position="748"/>
    </location>
</feature>
<organism evidence="2 3">
    <name type="scientific">Chlamydia crocodili</name>
    <dbReference type="NCBI Taxonomy" id="2766982"/>
    <lineage>
        <taxon>Bacteria</taxon>
        <taxon>Pseudomonadati</taxon>
        <taxon>Chlamydiota</taxon>
        <taxon>Chlamydiia</taxon>
        <taxon>Chlamydiales</taxon>
        <taxon>Chlamydiaceae</taxon>
        <taxon>Chlamydia/Chlamydophila group</taxon>
        <taxon>Chlamydia</taxon>
    </lineage>
</organism>
<sequence length="896" mass="96833">MSSSSSSSSAGSPAPAPQCSFQNWTPQVPNPTPAEVVSLSQRIEGFVENYIPLTGDGCLRRLPGCPSCPQGACVHSGSGEPMMDFCHCWTCRFGKPTGNSMRGFYIDVKEYARVHGNACTAHSLLKSGINVAAVSKQHGELSEEEKGKMQRYCSTAITETSRTSYSITARTKSIMRISERIREEGILEGLSGQILDLWHAAPEDINPEDAQKIWVKTSDGAKSPFCYTKFLNYIRTIRCYKTNSNRCLYNSLIRESPGSSITSCVMYTLAAIIKHENFRDLLLEEESDGAGGTIYTCSYMLIKTIFLLALVAKHQHPHAGYIYDRQRFEDEDEDTVRLASNTFRERVLGKLIFDRHGTQIPQAILRDFPTMSMNMGLRPWSRVTSTQPDPSIIFESEGSSGEEEMPETPPPPRRRRRTRQRTQRPSSLPISSAGYVVSSDSDSSSPVRLPESSASSIASTHRVSVSSISTLVTVSDDSNDYISDIEQLAATYPISILTSPAPKTPEPGSPQFRISSSPLASPMFHMEGGDDLPSPPPPPRTPTISPRLETSSERELSCSERSFVLISNSEETGSDEEESSIASPITISSDSPRSNIISSVSPYLSSYIEYESNSNDSMPIPSVPPIGFRRPSFDYFSEASTSEATPGRPTTPQFSPWGSSSSPKQSYTDYFSEDSSSGRSTPPPPRTPSISPRRSSSSGGYPYDHISEDSNSSGSTTITLASPGSPLSSTNSQSPRILLTSSKTSSVILGSPSLHDSSESTSTTPTSSPRRSPVFSYLSAHTSSSGSSTITLASPGSPPCSPLGAISSITGSSTPGSSSDEKEPGEPKPRPSVVQTIGTPRTGADEGSSRKRSADSESSQEGTSTQPTDEPTTSSTTTSGDSNLPPRKRWRNWQPT</sequence>
<name>A0ABX8CG28_9CHLA</name>
<feature type="compositionally biased region" description="Basic and acidic residues" evidence="1">
    <location>
        <begin position="843"/>
        <end position="855"/>
    </location>
</feature>
<feature type="region of interest" description="Disordered" evidence="1">
    <location>
        <begin position="380"/>
        <end position="462"/>
    </location>
</feature>
<feature type="region of interest" description="Disordered" evidence="1">
    <location>
        <begin position="1"/>
        <end position="25"/>
    </location>
</feature>
<feature type="compositionally biased region" description="Low complexity" evidence="1">
    <location>
        <begin position="759"/>
        <end position="794"/>
    </location>
</feature>
<feature type="compositionally biased region" description="Low complexity" evidence="1">
    <location>
        <begin position="559"/>
        <end position="571"/>
    </location>
</feature>
<feature type="compositionally biased region" description="Polar residues" evidence="1">
    <location>
        <begin position="452"/>
        <end position="462"/>
    </location>
</feature>
<feature type="compositionally biased region" description="Low complexity" evidence="1">
    <location>
        <begin position="806"/>
        <end position="818"/>
    </location>
</feature>
<dbReference type="EMBL" id="CP060791">
    <property type="protein sequence ID" value="QVE49233.1"/>
    <property type="molecule type" value="Genomic_DNA"/>
</dbReference>
<evidence type="ECO:0000313" key="2">
    <source>
        <dbReference type="EMBL" id="QVE49233.1"/>
    </source>
</evidence>
<evidence type="ECO:0000256" key="1">
    <source>
        <dbReference type="SAM" id="MobiDB-lite"/>
    </source>
</evidence>
<feature type="compositionally biased region" description="Polar residues" evidence="1">
    <location>
        <begin position="638"/>
        <end position="651"/>
    </location>
</feature>
<dbReference type="GeneID" id="301704123"/>
<feature type="compositionally biased region" description="Low complexity" evidence="1">
    <location>
        <begin position="688"/>
        <end position="700"/>
    </location>
</feature>
<feature type="compositionally biased region" description="Low complexity" evidence="1">
    <location>
        <begin position="587"/>
        <end position="598"/>
    </location>
</feature>
<feature type="compositionally biased region" description="Low complexity" evidence="1">
    <location>
        <begin position="856"/>
        <end position="882"/>
    </location>
</feature>
<dbReference type="Proteomes" id="UP000680625">
    <property type="component" value="Chromosome"/>
</dbReference>
<proteinExistence type="predicted"/>
<evidence type="ECO:0000313" key="3">
    <source>
        <dbReference type="Proteomes" id="UP000680625"/>
    </source>
</evidence>
<protein>
    <submittedName>
        <fullName evidence="2">Uncharacterized protein</fullName>
    </submittedName>
</protein>
<gene>
    <name evidence="2" type="ORF">H9Q19_00785</name>
</gene>
<feature type="compositionally biased region" description="Basic residues" evidence="1">
    <location>
        <begin position="412"/>
        <end position="422"/>
    </location>
</feature>
<keyword evidence="3" id="KW-1185">Reference proteome</keyword>